<protein>
    <recommendedName>
        <fullName evidence="2">Nucleotidase</fullName>
    </recommendedName>
</protein>
<dbReference type="AlphaFoldDB" id="A0A0F8ZJK7"/>
<name>A0A0F8ZJK7_9ZZZZ</name>
<evidence type="ECO:0000313" key="1">
    <source>
        <dbReference type="EMBL" id="KKK60141.1"/>
    </source>
</evidence>
<gene>
    <name evidence="1" type="ORF">LCGC14_3027330</name>
</gene>
<sequence>MTQPATLPAVAPLRIGIDIDGVLASGFHEEAARILGKPKGWLPDQWNFGMKWDDLGKLLDQIFAVEDLWLNSPCWEENCGALRNFISKYLNEVEVFYITARRACAGHFSLQLQTRYWLMKQDLYGENCTLIVAGEKASKKGLIEQLGIRMFLDDHLKQVLEIRAAPACEVFLLDQPYNRPRPGSIPVVRNVTEYLEEVEKWLTLQRQP</sequence>
<comment type="caution">
    <text evidence="1">The sequence shown here is derived from an EMBL/GenBank/DDBJ whole genome shotgun (WGS) entry which is preliminary data.</text>
</comment>
<reference evidence="1" key="1">
    <citation type="journal article" date="2015" name="Nature">
        <title>Complex archaea that bridge the gap between prokaryotes and eukaryotes.</title>
        <authorList>
            <person name="Spang A."/>
            <person name="Saw J.H."/>
            <person name="Jorgensen S.L."/>
            <person name="Zaremba-Niedzwiedzka K."/>
            <person name="Martijn J."/>
            <person name="Lind A.E."/>
            <person name="van Eijk R."/>
            <person name="Schleper C."/>
            <person name="Guy L."/>
            <person name="Ettema T.J."/>
        </authorList>
    </citation>
    <scope>NUCLEOTIDE SEQUENCE</scope>
</reference>
<accession>A0A0F8ZJK7</accession>
<dbReference type="EMBL" id="LAZR01063119">
    <property type="protein sequence ID" value="KKK60141.1"/>
    <property type="molecule type" value="Genomic_DNA"/>
</dbReference>
<organism evidence="1">
    <name type="scientific">marine sediment metagenome</name>
    <dbReference type="NCBI Taxonomy" id="412755"/>
    <lineage>
        <taxon>unclassified sequences</taxon>
        <taxon>metagenomes</taxon>
        <taxon>ecological metagenomes</taxon>
    </lineage>
</organism>
<evidence type="ECO:0008006" key="2">
    <source>
        <dbReference type="Google" id="ProtNLM"/>
    </source>
</evidence>
<proteinExistence type="predicted"/>
<dbReference type="Gene3D" id="3.40.50.1000">
    <property type="entry name" value="HAD superfamily/HAD-like"/>
    <property type="match status" value="1"/>
</dbReference>
<dbReference type="InterPro" id="IPR023214">
    <property type="entry name" value="HAD_sf"/>
</dbReference>